<protein>
    <recommendedName>
        <fullName evidence="2">SH3b domain-containing protein</fullName>
    </recommendedName>
</protein>
<dbReference type="RefSeq" id="WP_073333974.1">
    <property type="nucleotide sequence ID" value="NZ_FQYO01000007.1"/>
</dbReference>
<feature type="signal peptide" evidence="1">
    <location>
        <begin position="1"/>
        <end position="18"/>
    </location>
</feature>
<dbReference type="Proteomes" id="UP000184292">
    <property type="component" value="Unassembled WGS sequence"/>
</dbReference>
<reference evidence="3 4" key="1">
    <citation type="submission" date="2016-11" db="EMBL/GenBank/DDBJ databases">
        <authorList>
            <person name="Jaros S."/>
            <person name="Januszkiewicz K."/>
            <person name="Wedrychowicz H."/>
        </authorList>
    </citation>
    <scope>NUCLEOTIDE SEQUENCE [LARGE SCALE GENOMIC DNA]</scope>
    <source>
        <strain evidence="3 4">DSM 100565</strain>
    </source>
</reference>
<evidence type="ECO:0000313" key="4">
    <source>
        <dbReference type="Proteomes" id="UP000184292"/>
    </source>
</evidence>
<feature type="domain" description="SH3b" evidence="2">
    <location>
        <begin position="22"/>
        <end position="94"/>
    </location>
</feature>
<dbReference type="STRING" id="1447782.SAMN05444417_3325"/>
<keyword evidence="1" id="KW-0732">Signal</keyword>
<dbReference type="AlphaFoldDB" id="A0A1M6HS68"/>
<dbReference type="OrthoDB" id="8451772at2"/>
<keyword evidence="4" id="KW-1185">Reference proteome</keyword>
<name>A0A1M6HS68_9RHOB</name>
<evidence type="ECO:0000259" key="2">
    <source>
        <dbReference type="PROSITE" id="PS51781"/>
    </source>
</evidence>
<accession>A0A1M6HS68</accession>
<dbReference type="Gene3D" id="2.30.30.40">
    <property type="entry name" value="SH3 Domains"/>
    <property type="match status" value="1"/>
</dbReference>
<organism evidence="3 4">
    <name type="scientific">Wenxinia saemankumensis</name>
    <dbReference type="NCBI Taxonomy" id="1447782"/>
    <lineage>
        <taxon>Bacteria</taxon>
        <taxon>Pseudomonadati</taxon>
        <taxon>Pseudomonadota</taxon>
        <taxon>Alphaproteobacteria</taxon>
        <taxon>Rhodobacterales</taxon>
        <taxon>Roseobacteraceae</taxon>
        <taxon>Wenxinia</taxon>
    </lineage>
</organism>
<dbReference type="InterPro" id="IPR003646">
    <property type="entry name" value="SH3-like_bac-type"/>
</dbReference>
<dbReference type="EMBL" id="FQYO01000007">
    <property type="protein sequence ID" value="SHJ25003.1"/>
    <property type="molecule type" value="Genomic_DNA"/>
</dbReference>
<dbReference type="PROSITE" id="PS51781">
    <property type="entry name" value="SH3B"/>
    <property type="match status" value="1"/>
</dbReference>
<evidence type="ECO:0000256" key="1">
    <source>
        <dbReference type="SAM" id="SignalP"/>
    </source>
</evidence>
<sequence length="94" mass="9452">MSLRAAALVALLLPAACAAVVGDRAVVTGVGAEDLLKLRAGPGLNYTVVLGLPDGTELRRGDCAVELGQLWCAVTLSDAPGIGGYVAADYLSTP</sequence>
<feature type="chain" id="PRO_5013359582" description="SH3b domain-containing protein" evidence="1">
    <location>
        <begin position="19"/>
        <end position="94"/>
    </location>
</feature>
<gene>
    <name evidence="3" type="ORF">SAMN05444417_3325</name>
</gene>
<evidence type="ECO:0000313" key="3">
    <source>
        <dbReference type="EMBL" id="SHJ25003.1"/>
    </source>
</evidence>
<proteinExistence type="predicted"/>